<feature type="signal peptide" evidence="2">
    <location>
        <begin position="1"/>
        <end position="25"/>
    </location>
</feature>
<organism evidence="5 6">
    <name type="scientific">Novosphingobium mangrovi</name>
    <name type="common">ex Hu et al. 2023</name>
    <dbReference type="NCBI Taxonomy" id="2930094"/>
    <lineage>
        <taxon>Bacteria</taxon>
        <taxon>Pseudomonadati</taxon>
        <taxon>Pseudomonadota</taxon>
        <taxon>Alphaproteobacteria</taxon>
        <taxon>Sphingomonadales</taxon>
        <taxon>Sphingomonadaceae</taxon>
        <taxon>Novosphingobium</taxon>
    </lineage>
</organism>
<reference evidence="5" key="1">
    <citation type="submission" date="2022-03" db="EMBL/GenBank/DDBJ databases">
        <title>Identification of a novel bacterium isolated from mangrove sediments.</title>
        <authorList>
            <person name="Pan X."/>
        </authorList>
    </citation>
    <scope>NUCLEOTIDE SEQUENCE</scope>
    <source>
        <strain evidence="5">B2637</strain>
    </source>
</reference>
<dbReference type="PANTHER" id="PTHR33619">
    <property type="entry name" value="POLYSACCHARIDE EXPORT PROTEIN GFCE-RELATED"/>
    <property type="match status" value="1"/>
</dbReference>
<gene>
    <name evidence="5" type="ORF">MTR65_19870</name>
</gene>
<evidence type="ECO:0000313" key="5">
    <source>
        <dbReference type="EMBL" id="MCJ1962947.1"/>
    </source>
</evidence>
<dbReference type="Gene3D" id="3.30.1950.10">
    <property type="entry name" value="wza like domain"/>
    <property type="match status" value="1"/>
</dbReference>
<dbReference type="InterPro" id="IPR019554">
    <property type="entry name" value="Soluble_ligand-bd"/>
</dbReference>
<dbReference type="PANTHER" id="PTHR33619:SF3">
    <property type="entry name" value="POLYSACCHARIDE EXPORT PROTEIN GFCE-RELATED"/>
    <property type="match status" value="1"/>
</dbReference>
<evidence type="ECO:0000259" key="4">
    <source>
        <dbReference type="Pfam" id="PF10531"/>
    </source>
</evidence>
<proteinExistence type="predicted"/>
<evidence type="ECO:0000313" key="6">
    <source>
        <dbReference type="Proteomes" id="UP001162802"/>
    </source>
</evidence>
<feature type="domain" description="Soluble ligand binding" evidence="4">
    <location>
        <begin position="122"/>
        <end position="172"/>
    </location>
</feature>
<accession>A0ABT0AIC3</accession>
<evidence type="ECO:0000259" key="3">
    <source>
        <dbReference type="Pfam" id="PF02563"/>
    </source>
</evidence>
<sequence>MPRSIGKLRLVMALVLATAAPALQARDAASPAARPGPDTAANGEVYRLGPGDKLRITVFNVESITGEYTISSGGQVAVPLLGAVRAEGATTQQLADAIRTGLDGTYVKDPRITVEVLSYRPFYILGEVNQPGEFAYKPNLTLEQAVATAGGYTYRAARKKAYLRRAGEDEQVVKFGRESRVIYVHPGDTIRIGERYL</sequence>
<dbReference type="Gene3D" id="3.10.560.10">
    <property type="entry name" value="Outer membrane lipoprotein wza domain like"/>
    <property type="match status" value="1"/>
</dbReference>
<comment type="caution">
    <text evidence="5">The sequence shown here is derived from an EMBL/GenBank/DDBJ whole genome shotgun (WGS) entry which is preliminary data.</text>
</comment>
<keyword evidence="1 2" id="KW-0732">Signal</keyword>
<keyword evidence="6" id="KW-1185">Reference proteome</keyword>
<dbReference type="InterPro" id="IPR049712">
    <property type="entry name" value="Poly_export"/>
</dbReference>
<protein>
    <submittedName>
        <fullName evidence="5">Polysaccharide export protein</fullName>
    </submittedName>
</protein>
<dbReference type="Pfam" id="PF02563">
    <property type="entry name" value="Poly_export"/>
    <property type="match status" value="1"/>
</dbReference>
<evidence type="ECO:0000256" key="1">
    <source>
        <dbReference type="ARBA" id="ARBA00022729"/>
    </source>
</evidence>
<dbReference type="RefSeq" id="WP_243803311.1">
    <property type="nucleotide sequence ID" value="NZ_JALHAT010000077.1"/>
</dbReference>
<feature type="domain" description="Polysaccharide export protein N-terminal" evidence="3">
    <location>
        <begin position="42"/>
        <end position="116"/>
    </location>
</feature>
<dbReference type="EMBL" id="JALHAT010000077">
    <property type="protein sequence ID" value="MCJ1962947.1"/>
    <property type="molecule type" value="Genomic_DNA"/>
</dbReference>
<feature type="chain" id="PRO_5047450030" evidence="2">
    <location>
        <begin position="26"/>
        <end position="197"/>
    </location>
</feature>
<name>A0ABT0AIC3_9SPHN</name>
<dbReference type="InterPro" id="IPR003715">
    <property type="entry name" value="Poly_export_N"/>
</dbReference>
<evidence type="ECO:0000256" key="2">
    <source>
        <dbReference type="SAM" id="SignalP"/>
    </source>
</evidence>
<dbReference type="Pfam" id="PF10531">
    <property type="entry name" value="SLBB"/>
    <property type="match status" value="1"/>
</dbReference>
<dbReference type="Proteomes" id="UP001162802">
    <property type="component" value="Unassembled WGS sequence"/>
</dbReference>